<dbReference type="InterPro" id="IPR050789">
    <property type="entry name" value="Diverse_Enzym_Activities"/>
</dbReference>
<organism evidence="3 4">
    <name type="scientific">Pedobacter chinensis</name>
    <dbReference type="NCBI Taxonomy" id="2282421"/>
    <lineage>
        <taxon>Bacteria</taxon>
        <taxon>Pseudomonadati</taxon>
        <taxon>Bacteroidota</taxon>
        <taxon>Sphingobacteriia</taxon>
        <taxon>Sphingobacteriales</taxon>
        <taxon>Sphingobacteriaceae</taxon>
        <taxon>Pedobacter</taxon>
    </lineage>
</organism>
<name>A0A369PY84_9SPHI</name>
<evidence type="ECO:0000313" key="4">
    <source>
        <dbReference type="Proteomes" id="UP000253961"/>
    </source>
</evidence>
<sequence length="366" mass="40139">MKHFKLKIKLFFLSVLISTISLKAQPNFSKVDAWLADHTDVMGGRVYLMVYKDGKIVYSHGESKMDFKNKSVVNYFARLQGKTADLSAYTASTQQQIASCSKWLSAALVMTFVDEGKLKLDDTVGKYLPVLSQAGKGNITISQCLSHLTGIKAPPLIESLNEMQNTNSMDQAIAQIAALPVEGKPGKVFRYSNTGLQIAGAVIEKISGKSFETLFAERIAQPLDMKNTDFGKGKVALPAGGASSTPSDYMNLLVMLVNKGMFNGKRILSENSINQMQVNRITAYVTVAYVPTEAGGFGYGYGEWIMDKGIGNNPGNAVTSPGLFGSFPWIDNQKKTAGFLMAFYLNNRGRHEYYVELKKLVDEALK</sequence>
<feature type="domain" description="Beta-lactamase-related" evidence="2">
    <location>
        <begin position="46"/>
        <end position="364"/>
    </location>
</feature>
<accession>A0A369PY84</accession>
<dbReference type="PANTHER" id="PTHR43283:SF3">
    <property type="entry name" value="BETA-LACTAMASE FAMILY PROTEIN (AFU_ORTHOLOGUE AFUA_5G07500)"/>
    <property type="match status" value="1"/>
</dbReference>
<feature type="chain" id="PRO_5016571528" evidence="1">
    <location>
        <begin position="25"/>
        <end position="366"/>
    </location>
</feature>
<keyword evidence="1" id="KW-0732">Signal</keyword>
<comment type="caution">
    <text evidence="3">The sequence shown here is derived from an EMBL/GenBank/DDBJ whole genome shotgun (WGS) entry which is preliminary data.</text>
</comment>
<dbReference type="Gene3D" id="3.40.710.10">
    <property type="entry name" value="DD-peptidase/beta-lactamase superfamily"/>
    <property type="match status" value="1"/>
</dbReference>
<dbReference type="InterPro" id="IPR012338">
    <property type="entry name" value="Beta-lactam/transpept-like"/>
</dbReference>
<dbReference type="EMBL" id="QPKV01000003">
    <property type="protein sequence ID" value="RDC57210.1"/>
    <property type="molecule type" value="Genomic_DNA"/>
</dbReference>
<dbReference type="Pfam" id="PF00144">
    <property type="entry name" value="Beta-lactamase"/>
    <property type="match status" value="1"/>
</dbReference>
<gene>
    <name evidence="3" type="ORF">DU508_08470</name>
</gene>
<dbReference type="RefSeq" id="WP_115402383.1">
    <property type="nucleotide sequence ID" value="NZ_QPKV01000003.1"/>
</dbReference>
<evidence type="ECO:0000256" key="1">
    <source>
        <dbReference type="SAM" id="SignalP"/>
    </source>
</evidence>
<evidence type="ECO:0000259" key="2">
    <source>
        <dbReference type="Pfam" id="PF00144"/>
    </source>
</evidence>
<dbReference type="InterPro" id="IPR001466">
    <property type="entry name" value="Beta-lactam-related"/>
</dbReference>
<dbReference type="PANTHER" id="PTHR43283">
    <property type="entry name" value="BETA-LACTAMASE-RELATED"/>
    <property type="match status" value="1"/>
</dbReference>
<evidence type="ECO:0000313" key="3">
    <source>
        <dbReference type="EMBL" id="RDC57210.1"/>
    </source>
</evidence>
<keyword evidence="4" id="KW-1185">Reference proteome</keyword>
<dbReference type="OrthoDB" id="2247630at2"/>
<dbReference type="Proteomes" id="UP000253961">
    <property type="component" value="Unassembled WGS sequence"/>
</dbReference>
<reference evidence="3 4" key="1">
    <citation type="submission" date="2018-07" db="EMBL/GenBank/DDBJ databases">
        <title>Pedobacter sp. nov., isolated from soil.</title>
        <authorList>
            <person name="Zhou L.Y."/>
            <person name="Du Z.J."/>
        </authorList>
    </citation>
    <scope>NUCLEOTIDE SEQUENCE [LARGE SCALE GENOMIC DNA]</scope>
    <source>
        <strain evidence="3 4">JDX94</strain>
    </source>
</reference>
<feature type="signal peptide" evidence="1">
    <location>
        <begin position="1"/>
        <end position="24"/>
    </location>
</feature>
<protein>
    <submittedName>
        <fullName evidence="3">Class A beta-lactamase-related serine hydrolase</fullName>
    </submittedName>
</protein>
<dbReference type="AlphaFoldDB" id="A0A369PY84"/>
<proteinExistence type="predicted"/>
<dbReference type="SUPFAM" id="SSF56601">
    <property type="entry name" value="beta-lactamase/transpeptidase-like"/>
    <property type="match status" value="1"/>
</dbReference>
<keyword evidence="3" id="KW-0378">Hydrolase</keyword>
<dbReference type="GO" id="GO:0016787">
    <property type="term" value="F:hydrolase activity"/>
    <property type="evidence" value="ECO:0007669"/>
    <property type="project" value="UniProtKB-KW"/>
</dbReference>